<keyword evidence="3" id="KW-1185">Reference proteome</keyword>
<dbReference type="Proteomes" id="UP000176204">
    <property type="component" value="Chromosome I"/>
</dbReference>
<dbReference type="KEGG" id="agl:PYTT_2147"/>
<accession>A0A1C7PC12</accession>
<feature type="transmembrane region" description="Helical" evidence="1">
    <location>
        <begin position="58"/>
        <end position="78"/>
    </location>
</feature>
<feature type="transmembrane region" description="Helical" evidence="1">
    <location>
        <begin position="21"/>
        <end position="46"/>
    </location>
</feature>
<feature type="transmembrane region" description="Helical" evidence="1">
    <location>
        <begin position="131"/>
        <end position="155"/>
    </location>
</feature>
<evidence type="ECO:0000313" key="2">
    <source>
        <dbReference type="EMBL" id="SEH96598.1"/>
    </source>
</evidence>
<keyword evidence="1" id="KW-0472">Membrane</keyword>
<evidence type="ECO:0008006" key="4">
    <source>
        <dbReference type="Google" id="ProtNLM"/>
    </source>
</evidence>
<keyword evidence="1" id="KW-1133">Transmembrane helix</keyword>
<gene>
    <name evidence="2" type="ORF">PYTT_2147</name>
</gene>
<dbReference type="STRING" id="1679444.PYTT_2147"/>
<dbReference type="EMBL" id="LT629973">
    <property type="protein sequence ID" value="SEH96598.1"/>
    <property type="molecule type" value="Genomic_DNA"/>
</dbReference>
<feature type="transmembrane region" description="Helical" evidence="1">
    <location>
        <begin position="85"/>
        <end position="111"/>
    </location>
</feature>
<dbReference type="AlphaFoldDB" id="A0A1C7PC12"/>
<evidence type="ECO:0000256" key="1">
    <source>
        <dbReference type="SAM" id="Phobius"/>
    </source>
</evidence>
<keyword evidence="1" id="KW-0812">Transmembrane</keyword>
<dbReference type="RefSeq" id="WP_067775159.1">
    <property type="nucleotide sequence ID" value="NZ_LIGX01000021.1"/>
</dbReference>
<name>A0A1C7PC12_9BACT</name>
<organism evidence="2 3">
    <name type="scientific">Akkermansia glycaniphila</name>
    <dbReference type="NCBI Taxonomy" id="1679444"/>
    <lineage>
        <taxon>Bacteria</taxon>
        <taxon>Pseudomonadati</taxon>
        <taxon>Verrucomicrobiota</taxon>
        <taxon>Verrucomicrobiia</taxon>
        <taxon>Verrucomicrobiales</taxon>
        <taxon>Akkermansiaceae</taxon>
        <taxon>Akkermansia</taxon>
    </lineage>
</organism>
<protein>
    <recommendedName>
        <fullName evidence="4">Metal-dependent hydrolase</fullName>
    </recommendedName>
</protein>
<evidence type="ECO:0000313" key="3">
    <source>
        <dbReference type="Proteomes" id="UP000176204"/>
    </source>
</evidence>
<proteinExistence type="predicted"/>
<dbReference type="PATRIC" id="fig|1679444.3.peg.2777"/>
<sequence length="173" mass="19743">MFIAHIPAGYLVASWLHKRGVVAGGLFAACIIGSVFPDIDLLYFYLIDGKSHHHHSYWIHYPVLWLSLSLLSAAWYILSGRRTAALLALAFCANAFLHIMLDGIVGDIWLFAPWIDRHYALATVSPGFSPWWLNFILHWSFLFELLITGLAASIWTRRNKLRRTIVPQSKDRP</sequence>
<reference evidence="3" key="1">
    <citation type="submission" date="2016-09" db="EMBL/GenBank/DDBJ databases">
        <authorList>
            <person name="Koehorst J."/>
        </authorList>
    </citation>
    <scope>NUCLEOTIDE SEQUENCE [LARGE SCALE GENOMIC DNA]</scope>
</reference>